<sequence>MAQEAEYIKAHYSKFEQLLTQFVEIRSVSNADDDMTACIDFLKTTFEKLLNAKVTLVKTAGLPSLVAQINGTSNHTVLFYGHYDTMPGGTRDLWETDPFKLTLKNARYFGRGVGDNKGQLMAQILGIYTYIQLHGTLPFNVAFLVEGEEERGSVNLKTTVSSLHETLLKQVELAVVVDGSINQNDEHVVRLGNRGLFGFELITKTGENDNHSGNAGNIMTSAAIKLVAVLRKLYDFDEQRVLIPNFYQGVPQGKEIKTDLLEALPFDKEQISSQMGLKTIPDKMEFYQRLMYQPTFNIAGINGGYTGKGLKTVIPHQANVKIDCRLVGNQNIEIIRKGLETVLAAEIQSGEVSINCLGAIPPSTSDLSKSLIDTFAAIIKKATGSVVIEPVMAGTVPNYVWTEVLKVPVVTIPYANYDQHNHAPNENMTKKDFIDGIKISYELVNSLFK</sequence>
<feature type="domain" description="Peptidase M20 dimerisation" evidence="4">
    <location>
        <begin position="192"/>
        <end position="346"/>
    </location>
</feature>
<dbReference type="GO" id="GO:0006508">
    <property type="term" value="P:proteolysis"/>
    <property type="evidence" value="ECO:0007669"/>
    <property type="project" value="UniProtKB-KW"/>
</dbReference>
<organism evidence="5 7">
    <name type="scientific">Pediococcus ethanolidurans</name>
    <dbReference type="NCBI Taxonomy" id="319653"/>
    <lineage>
        <taxon>Bacteria</taxon>
        <taxon>Bacillati</taxon>
        <taxon>Bacillota</taxon>
        <taxon>Bacilli</taxon>
        <taxon>Lactobacillales</taxon>
        <taxon>Lactobacillaceae</taxon>
        <taxon>Pediococcus</taxon>
    </lineage>
</organism>
<evidence type="ECO:0000313" key="8">
    <source>
        <dbReference type="Proteomes" id="UP000182818"/>
    </source>
</evidence>
<dbReference type="EMBL" id="FOGK01000001">
    <property type="protein sequence ID" value="SER08151.1"/>
    <property type="molecule type" value="Genomic_DNA"/>
</dbReference>
<dbReference type="InterPro" id="IPR051458">
    <property type="entry name" value="Cyt/Met_Dipeptidase"/>
</dbReference>
<dbReference type="Pfam" id="PF07687">
    <property type="entry name" value="M20_dimer"/>
    <property type="match status" value="1"/>
</dbReference>
<dbReference type="PANTHER" id="PTHR43270">
    <property type="entry name" value="BETA-ALA-HIS DIPEPTIDASE"/>
    <property type="match status" value="1"/>
</dbReference>
<dbReference type="EMBL" id="JQBY01000005">
    <property type="protein sequence ID" value="KRN83038.1"/>
    <property type="molecule type" value="Genomic_DNA"/>
</dbReference>
<dbReference type="PATRIC" id="fig|319653.3.peg.1779"/>
<dbReference type="GO" id="GO:0046872">
    <property type="term" value="F:metal ion binding"/>
    <property type="evidence" value="ECO:0007669"/>
    <property type="project" value="UniProtKB-KW"/>
</dbReference>
<keyword evidence="3" id="KW-0378">Hydrolase</keyword>
<evidence type="ECO:0000313" key="7">
    <source>
        <dbReference type="Proteomes" id="UP000051749"/>
    </source>
</evidence>
<gene>
    <name evidence="5" type="ORF">IV87_GL001749</name>
    <name evidence="6" type="ORF">SAMN04487973_101243</name>
</gene>
<dbReference type="GO" id="GO:0008233">
    <property type="term" value="F:peptidase activity"/>
    <property type="evidence" value="ECO:0007669"/>
    <property type="project" value="UniProtKB-KW"/>
</dbReference>
<dbReference type="Proteomes" id="UP000051749">
    <property type="component" value="Unassembled WGS sequence"/>
</dbReference>
<dbReference type="InterPro" id="IPR011650">
    <property type="entry name" value="Peptidase_M20_dimer"/>
</dbReference>
<dbReference type="STRING" id="319653.SAMN04487973_101243"/>
<keyword evidence="8" id="KW-1185">Reference proteome</keyword>
<accession>A0A0R2K0G2</accession>
<dbReference type="Pfam" id="PF01546">
    <property type="entry name" value="Peptidase_M20"/>
    <property type="match status" value="1"/>
</dbReference>
<evidence type="ECO:0000259" key="4">
    <source>
        <dbReference type="Pfam" id="PF07687"/>
    </source>
</evidence>
<comment type="caution">
    <text evidence="5">The sequence shown here is derived from an EMBL/GenBank/DDBJ whole genome shotgun (WGS) entry which is preliminary data.</text>
</comment>
<evidence type="ECO:0000313" key="6">
    <source>
        <dbReference type="EMBL" id="SER08151.1"/>
    </source>
</evidence>
<dbReference type="AlphaFoldDB" id="A0A0R2K0G2"/>
<evidence type="ECO:0000256" key="2">
    <source>
        <dbReference type="ARBA" id="ARBA00022723"/>
    </source>
</evidence>
<dbReference type="OrthoDB" id="9761532at2"/>
<keyword evidence="1" id="KW-0645">Protease</keyword>
<dbReference type="PANTHER" id="PTHR43270:SF8">
    <property type="entry name" value="DI- AND TRIPEPTIDASE DUG2-RELATED"/>
    <property type="match status" value="1"/>
</dbReference>
<reference evidence="6 8" key="2">
    <citation type="submission" date="2016-10" db="EMBL/GenBank/DDBJ databases">
        <authorList>
            <person name="Varghese N."/>
            <person name="Submissions S."/>
        </authorList>
    </citation>
    <scope>NUCLEOTIDE SEQUENCE [LARGE SCALE GENOMIC DNA]</scope>
    <source>
        <strain evidence="6 8">CGMCC 1.3889</strain>
    </source>
</reference>
<dbReference type="Gene3D" id="3.30.70.360">
    <property type="match status" value="1"/>
</dbReference>
<dbReference type="GeneID" id="76043126"/>
<reference evidence="5 7" key="1">
    <citation type="journal article" date="2015" name="Genome Announc.">
        <title>Expanding the biotechnology potential of lactobacilli through comparative genomics of 213 strains and associated genera.</title>
        <authorList>
            <person name="Sun Z."/>
            <person name="Harris H.M."/>
            <person name="McCann A."/>
            <person name="Guo C."/>
            <person name="Argimon S."/>
            <person name="Zhang W."/>
            <person name="Yang X."/>
            <person name="Jeffery I.B."/>
            <person name="Cooney J.C."/>
            <person name="Kagawa T.F."/>
            <person name="Liu W."/>
            <person name="Song Y."/>
            <person name="Salvetti E."/>
            <person name="Wrobel A."/>
            <person name="Rasinkangas P."/>
            <person name="Parkhill J."/>
            <person name="Rea M.C."/>
            <person name="O'Sullivan O."/>
            <person name="Ritari J."/>
            <person name="Douillard F.P."/>
            <person name="Paul Ross R."/>
            <person name="Yang R."/>
            <person name="Briner A.E."/>
            <person name="Felis G.E."/>
            <person name="de Vos W.M."/>
            <person name="Barrangou R."/>
            <person name="Klaenhammer T.R."/>
            <person name="Caufield P.W."/>
            <person name="Cui Y."/>
            <person name="Zhang H."/>
            <person name="O'Toole P.W."/>
        </authorList>
    </citation>
    <scope>NUCLEOTIDE SEQUENCE [LARGE SCALE GENOMIC DNA]</scope>
    <source>
        <strain evidence="5 7">DSM 22301</strain>
    </source>
</reference>
<dbReference type="InterPro" id="IPR002933">
    <property type="entry name" value="Peptidase_M20"/>
</dbReference>
<evidence type="ECO:0000313" key="5">
    <source>
        <dbReference type="EMBL" id="KRN83038.1"/>
    </source>
</evidence>
<dbReference type="RefSeq" id="WP_057805477.1">
    <property type="nucleotide sequence ID" value="NZ_BJYP01000003.1"/>
</dbReference>
<keyword evidence="2" id="KW-0479">Metal-binding</keyword>
<protein>
    <submittedName>
        <fullName evidence="6">Acetylornithine deacetylase/Succinyl-diaminopimelate desuccinylase</fullName>
    </submittedName>
    <submittedName>
        <fullName evidence="5">Peptidase M20</fullName>
    </submittedName>
</protein>
<name>A0A0R2K0G2_9LACO</name>
<evidence type="ECO:0000256" key="1">
    <source>
        <dbReference type="ARBA" id="ARBA00022670"/>
    </source>
</evidence>
<dbReference type="Gene3D" id="3.40.630.10">
    <property type="entry name" value="Zn peptidases"/>
    <property type="match status" value="1"/>
</dbReference>
<proteinExistence type="predicted"/>
<dbReference type="Proteomes" id="UP000182818">
    <property type="component" value="Unassembled WGS sequence"/>
</dbReference>
<evidence type="ECO:0000256" key="3">
    <source>
        <dbReference type="ARBA" id="ARBA00022801"/>
    </source>
</evidence>
<dbReference type="SUPFAM" id="SSF53187">
    <property type="entry name" value="Zn-dependent exopeptidases"/>
    <property type="match status" value="1"/>
</dbReference>